<evidence type="ECO:0000259" key="5">
    <source>
        <dbReference type="Pfam" id="PF11935"/>
    </source>
</evidence>
<accession>A0A6A6UTD7</accession>
<dbReference type="GO" id="GO:0005847">
    <property type="term" value="C:mRNA cleavage and polyadenylation specificity factor complex"/>
    <property type="evidence" value="ECO:0007669"/>
    <property type="project" value="TreeGrafter"/>
</dbReference>
<feature type="region of interest" description="Disordered" evidence="4">
    <location>
        <begin position="305"/>
        <end position="327"/>
    </location>
</feature>
<name>A0A6A6UTD7_9PEZI</name>
<dbReference type="OrthoDB" id="331600at2759"/>
<feature type="compositionally biased region" description="Acidic residues" evidence="4">
    <location>
        <begin position="416"/>
        <end position="426"/>
    </location>
</feature>
<dbReference type="PANTHER" id="PTHR15245">
    <property type="entry name" value="SYMPLEKIN-RELATED"/>
    <property type="match status" value="1"/>
</dbReference>
<comment type="subcellular location">
    <subcellularLocation>
        <location evidence="1">Nucleus</location>
    </subcellularLocation>
</comment>
<evidence type="ECO:0000256" key="2">
    <source>
        <dbReference type="ARBA" id="ARBA00022664"/>
    </source>
</evidence>
<evidence type="ECO:0000313" key="6">
    <source>
        <dbReference type="EMBL" id="KAF2674204.1"/>
    </source>
</evidence>
<dbReference type="Proteomes" id="UP000799302">
    <property type="component" value="Unassembled WGS sequence"/>
</dbReference>
<sequence length="718" mass="80171">MGSLDSPAMQHLVTARAAALENVALYPQVMPPILGLVSDNRSLDLQRWVADFIAEALASPTLPTEEKEKMVLPVLPILKSFLEAPDNDVQVLKSAIQASASSYPLVFRHIITHPNDSHHWDQLLAIKSHILRNMDSYTPGIRICAIKFVQKVVQTQTLGIIADPRRTEQNEISLALVPRDHPLLQPTKIEAETSGLLDRVLDILNDKSSDILVLTATINSLSVLVKSRPALTPRIIQAIVHSDPYKFVKLPITTRTKIELRSIERTFRALFSGAIKRQPNHPMREKMDIFLGRLAQSKIAILDETTRKRPAPAEPSQDMDNGKRQKLEPVPIPIPPVAAPPTISLAQLFSISTDPQAQAFDVTLVPFDIVKKIIVPILRGIDSAHLQAATNMVRVRLQTIADAHAASRASANAPLGDDDDDYEPDYEPVEDAAQLQNRLEMESSDLVSAKASQVSLGPFNLPIAPPLPPNDLDKMMQLMMTKIFRRIDDFTASTPQKAKSGLNRLAASSSDRMAMLTNFIRLLTRPTAGLFSGGDSTKADTSAVSAEQLQLLADNGRQQLLQYILHNWTLRMDIATAWLTEEWYNDLMCKQEFDKESDGGRKPPPMHFKKWSHRFLDELSAFISHEHQNLLIRFVSEVPGLDSDLINKVKRLALDPERIGMTVKVLYYLTMFRPPVKEICLDAIEDLYKNYDGTKMSTTSILKKFRPHVVAEVPTESS</sequence>
<keyword evidence="3" id="KW-0539">Nucleus</keyword>
<dbReference type="Gene3D" id="1.25.10.10">
    <property type="entry name" value="Leucine-rich Repeat Variant"/>
    <property type="match status" value="1"/>
</dbReference>
<dbReference type="SUPFAM" id="SSF48371">
    <property type="entry name" value="ARM repeat"/>
    <property type="match status" value="1"/>
</dbReference>
<evidence type="ECO:0000256" key="4">
    <source>
        <dbReference type="SAM" id="MobiDB-lite"/>
    </source>
</evidence>
<dbReference type="InterPro" id="IPR011989">
    <property type="entry name" value="ARM-like"/>
</dbReference>
<keyword evidence="2" id="KW-0507">mRNA processing</keyword>
<keyword evidence="7" id="KW-1185">Reference proteome</keyword>
<protein>
    <recommendedName>
        <fullName evidence="5">Symplekin/Pta1 N-terminal domain-containing protein</fullName>
    </recommendedName>
</protein>
<feature type="region of interest" description="Disordered" evidence="4">
    <location>
        <begin position="407"/>
        <end position="426"/>
    </location>
</feature>
<evidence type="ECO:0000313" key="7">
    <source>
        <dbReference type="Proteomes" id="UP000799302"/>
    </source>
</evidence>
<evidence type="ECO:0000256" key="1">
    <source>
        <dbReference type="ARBA" id="ARBA00004123"/>
    </source>
</evidence>
<dbReference type="Pfam" id="PF11935">
    <property type="entry name" value="SYMPK_PTA1_N"/>
    <property type="match status" value="1"/>
</dbReference>
<organism evidence="6 7">
    <name type="scientific">Microthyrium microscopicum</name>
    <dbReference type="NCBI Taxonomy" id="703497"/>
    <lineage>
        <taxon>Eukaryota</taxon>
        <taxon>Fungi</taxon>
        <taxon>Dikarya</taxon>
        <taxon>Ascomycota</taxon>
        <taxon>Pezizomycotina</taxon>
        <taxon>Dothideomycetes</taxon>
        <taxon>Dothideomycetes incertae sedis</taxon>
        <taxon>Microthyriales</taxon>
        <taxon>Microthyriaceae</taxon>
        <taxon>Microthyrium</taxon>
    </lineage>
</organism>
<reference evidence="6" key="1">
    <citation type="journal article" date="2020" name="Stud. Mycol.">
        <title>101 Dothideomycetes genomes: a test case for predicting lifestyles and emergence of pathogens.</title>
        <authorList>
            <person name="Haridas S."/>
            <person name="Albert R."/>
            <person name="Binder M."/>
            <person name="Bloem J."/>
            <person name="Labutti K."/>
            <person name="Salamov A."/>
            <person name="Andreopoulos B."/>
            <person name="Baker S."/>
            <person name="Barry K."/>
            <person name="Bills G."/>
            <person name="Bluhm B."/>
            <person name="Cannon C."/>
            <person name="Castanera R."/>
            <person name="Culley D."/>
            <person name="Daum C."/>
            <person name="Ezra D."/>
            <person name="Gonzalez J."/>
            <person name="Henrissat B."/>
            <person name="Kuo A."/>
            <person name="Liang C."/>
            <person name="Lipzen A."/>
            <person name="Lutzoni F."/>
            <person name="Magnuson J."/>
            <person name="Mondo S."/>
            <person name="Nolan M."/>
            <person name="Ohm R."/>
            <person name="Pangilinan J."/>
            <person name="Park H.-J."/>
            <person name="Ramirez L."/>
            <person name="Alfaro M."/>
            <person name="Sun H."/>
            <person name="Tritt A."/>
            <person name="Yoshinaga Y."/>
            <person name="Zwiers L.-H."/>
            <person name="Turgeon B."/>
            <person name="Goodwin S."/>
            <person name="Spatafora J."/>
            <person name="Crous P."/>
            <person name="Grigoriev I."/>
        </authorList>
    </citation>
    <scope>NUCLEOTIDE SEQUENCE</scope>
    <source>
        <strain evidence="6">CBS 115976</strain>
    </source>
</reference>
<dbReference type="InterPro" id="IPR021850">
    <property type="entry name" value="Symplekin/Pta1"/>
</dbReference>
<gene>
    <name evidence="6" type="ORF">BT63DRAFT_449199</name>
</gene>
<evidence type="ECO:0000256" key="3">
    <source>
        <dbReference type="ARBA" id="ARBA00023242"/>
    </source>
</evidence>
<feature type="domain" description="Symplekin/Pta1 N-terminal" evidence="5">
    <location>
        <begin position="88"/>
        <end position="308"/>
    </location>
</feature>
<dbReference type="GO" id="GO:0006397">
    <property type="term" value="P:mRNA processing"/>
    <property type="evidence" value="ECO:0007669"/>
    <property type="project" value="UniProtKB-KW"/>
</dbReference>
<proteinExistence type="predicted"/>
<dbReference type="InterPro" id="IPR016024">
    <property type="entry name" value="ARM-type_fold"/>
</dbReference>
<dbReference type="InterPro" id="IPR032460">
    <property type="entry name" value="Symplekin/Pta1_N"/>
</dbReference>
<dbReference type="AlphaFoldDB" id="A0A6A6UTD7"/>
<dbReference type="PANTHER" id="PTHR15245:SF20">
    <property type="entry name" value="SYMPLEKIN"/>
    <property type="match status" value="1"/>
</dbReference>
<dbReference type="EMBL" id="MU004230">
    <property type="protein sequence ID" value="KAF2674204.1"/>
    <property type="molecule type" value="Genomic_DNA"/>
</dbReference>